<reference evidence="4 5" key="1">
    <citation type="submission" date="2020-08" db="EMBL/GenBank/DDBJ databases">
        <title>Genomic Encyclopedia of Type Strains, Phase IV (KMG-IV): sequencing the most valuable type-strain genomes for metagenomic binning, comparative biology and taxonomic classification.</title>
        <authorList>
            <person name="Goeker M."/>
        </authorList>
    </citation>
    <scope>NUCLEOTIDE SEQUENCE [LARGE SCALE GENOMIC DNA]</scope>
    <source>
        <strain evidence="4 5">DSM 24163</strain>
    </source>
</reference>
<dbReference type="Pfam" id="PF13561">
    <property type="entry name" value="adh_short_C2"/>
    <property type="match status" value="1"/>
</dbReference>
<dbReference type="RefSeq" id="WP_183962037.1">
    <property type="nucleotide sequence ID" value="NZ_JACHHP010000006.1"/>
</dbReference>
<dbReference type="CDD" id="cd05233">
    <property type="entry name" value="SDR_c"/>
    <property type="match status" value="1"/>
</dbReference>
<protein>
    <submittedName>
        <fullName evidence="4">NAD(P)-dependent dehydrogenase (Short-subunit alcohol dehydrogenase family)</fullName>
    </submittedName>
</protein>
<dbReference type="EMBL" id="JACHHP010000006">
    <property type="protein sequence ID" value="MBB5209505.1"/>
    <property type="molecule type" value="Genomic_DNA"/>
</dbReference>
<evidence type="ECO:0000313" key="5">
    <source>
        <dbReference type="Proteomes" id="UP000521199"/>
    </source>
</evidence>
<dbReference type="InterPro" id="IPR057326">
    <property type="entry name" value="KR_dom"/>
</dbReference>
<dbReference type="AlphaFoldDB" id="A0A7W8DA05"/>
<dbReference type="GO" id="GO:0016491">
    <property type="term" value="F:oxidoreductase activity"/>
    <property type="evidence" value="ECO:0007669"/>
    <property type="project" value="UniProtKB-KW"/>
</dbReference>
<organism evidence="4 5">
    <name type="scientific">Chiayiivirga flava</name>
    <dbReference type="NCBI Taxonomy" id="659595"/>
    <lineage>
        <taxon>Bacteria</taxon>
        <taxon>Pseudomonadati</taxon>
        <taxon>Pseudomonadota</taxon>
        <taxon>Gammaproteobacteria</taxon>
        <taxon>Lysobacterales</taxon>
        <taxon>Lysobacteraceae</taxon>
        <taxon>Chiayiivirga</taxon>
    </lineage>
</organism>
<gene>
    <name evidence="4" type="ORF">HNQ52_003074</name>
</gene>
<evidence type="ECO:0000259" key="3">
    <source>
        <dbReference type="SMART" id="SM00822"/>
    </source>
</evidence>
<evidence type="ECO:0000256" key="1">
    <source>
        <dbReference type="ARBA" id="ARBA00006484"/>
    </source>
</evidence>
<dbReference type="InterPro" id="IPR002347">
    <property type="entry name" value="SDR_fam"/>
</dbReference>
<comment type="similarity">
    <text evidence="1">Belongs to the short-chain dehydrogenases/reductases (SDR) family.</text>
</comment>
<dbReference type="PRINTS" id="PR00081">
    <property type="entry name" value="GDHRDH"/>
</dbReference>
<dbReference type="PANTHER" id="PTHR43477:SF1">
    <property type="entry name" value="DIHYDROANTICAPSIN 7-DEHYDROGENASE"/>
    <property type="match status" value="1"/>
</dbReference>
<name>A0A7W8DA05_9GAMM</name>
<dbReference type="InterPro" id="IPR036291">
    <property type="entry name" value="NAD(P)-bd_dom_sf"/>
</dbReference>
<accession>A0A7W8DA05</accession>
<comment type="caution">
    <text evidence="4">The sequence shown here is derived from an EMBL/GenBank/DDBJ whole genome shotgun (WGS) entry which is preliminary data.</text>
</comment>
<dbReference type="InterPro" id="IPR051122">
    <property type="entry name" value="SDR_DHRS6-like"/>
</dbReference>
<sequence>MADTFLIYGGAGGIGSALAKRLANAGHALHLVGRREDALRAVAGPLGAGFTVGDVTDPELFARVATDAGPTLAGIAYAVGTIQLRGFARLTAADYRRDFEVNALGAALAVQAALPALKRAEHGGAVLLFSSIAAQQGFTFHASIGMAKAAVAGLTLSLAAELAPHIRVNAIAPSLTRTPLAAGLLANDASASAIAALHPLPRLGEADDIAALAAFLLSRDAGWITGQIVGVDGGRSSLRVKG</sequence>
<dbReference type="SMART" id="SM00822">
    <property type="entry name" value="PKS_KR"/>
    <property type="match status" value="1"/>
</dbReference>
<keyword evidence="5" id="KW-1185">Reference proteome</keyword>
<keyword evidence="2" id="KW-0560">Oxidoreductase</keyword>
<dbReference type="Gene3D" id="3.40.50.720">
    <property type="entry name" value="NAD(P)-binding Rossmann-like Domain"/>
    <property type="match status" value="1"/>
</dbReference>
<evidence type="ECO:0000313" key="4">
    <source>
        <dbReference type="EMBL" id="MBB5209505.1"/>
    </source>
</evidence>
<dbReference type="PANTHER" id="PTHR43477">
    <property type="entry name" value="DIHYDROANTICAPSIN 7-DEHYDROGENASE"/>
    <property type="match status" value="1"/>
</dbReference>
<proteinExistence type="inferred from homology"/>
<feature type="domain" description="Ketoreductase" evidence="3">
    <location>
        <begin position="3"/>
        <end position="174"/>
    </location>
</feature>
<dbReference type="Proteomes" id="UP000521199">
    <property type="component" value="Unassembled WGS sequence"/>
</dbReference>
<dbReference type="SUPFAM" id="SSF51735">
    <property type="entry name" value="NAD(P)-binding Rossmann-fold domains"/>
    <property type="match status" value="1"/>
</dbReference>
<evidence type="ECO:0000256" key="2">
    <source>
        <dbReference type="ARBA" id="ARBA00023002"/>
    </source>
</evidence>